<feature type="region of interest" description="Disordered" evidence="1">
    <location>
        <begin position="77"/>
        <end position="120"/>
    </location>
</feature>
<evidence type="ECO:0000313" key="4">
    <source>
        <dbReference type="Proteomes" id="UP001459277"/>
    </source>
</evidence>
<dbReference type="InterPro" id="IPR029466">
    <property type="entry name" value="NAM-associated_C"/>
</dbReference>
<sequence>MNRWSTIQLQTNKFVGILASIEMANPSGVNEQNKIIKAKEAYLKVQAVPLKFDHCWNILRHQLKWLELVAKPQKPQTIRRSTATASPSTLESIHLGEDEVSHTSFVDLEGPPGRKAEKNN</sequence>
<reference evidence="3 4" key="1">
    <citation type="submission" date="2024-01" db="EMBL/GenBank/DDBJ databases">
        <title>A telomere-to-telomere, gap-free genome of sweet tea (Lithocarpus litseifolius).</title>
        <authorList>
            <person name="Zhou J."/>
        </authorList>
    </citation>
    <scope>NUCLEOTIDE SEQUENCE [LARGE SCALE GENOMIC DNA]</scope>
    <source>
        <strain evidence="3">Zhou-2022a</strain>
        <tissue evidence="3">Leaf</tissue>
    </source>
</reference>
<keyword evidence="4" id="KW-1185">Reference proteome</keyword>
<organism evidence="3 4">
    <name type="scientific">Lithocarpus litseifolius</name>
    <dbReference type="NCBI Taxonomy" id="425828"/>
    <lineage>
        <taxon>Eukaryota</taxon>
        <taxon>Viridiplantae</taxon>
        <taxon>Streptophyta</taxon>
        <taxon>Embryophyta</taxon>
        <taxon>Tracheophyta</taxon>
        <taxon>Spermatophyta</taxon>
        <taxon>Magnoliopsida</taxon>
        <taxon>eudicotyledons</taxon>
        <taxon>Gunneridae</taxon>
        <taxon>Pentapetalae</taxon>
        <taxon>rosids</taxon>
        <taxon>fabids</taxon>
        <taxon>Fagales</taxon>
        <taxon>Fagaceae</taxon>
        <taxon>Lithocarpus</taxon>
    </lineage>
</organism>
<name>A0AAW2BVY8_9ROSI</name>
<dbReference type="Pfam" id="PF14303">
    <property type="entry name" value="NAM-associated"/>
    <property type="match status" value="1"/>
</dbReference>
<evidence type="ECO:0000259" key="2">
    <source>
        <dbReference type="Pfam" id="PF14303"/>
    </source>
</evidence>
<dbReference type="PANTHER" id="PTHR45125:SF51">
    <property type="entry name" value="F21J9.4-RELATED"/>
    <property type="match status" value="1"/>
</dbReference>
<feature type="compositionally biased region" description="Polar residues" evidence="1">
    <location>
        <begin position="77"/>
        <end position="91"/>
    </location>
</feature>
<evidence type="ECO:0000313" key="3">
    <source>
        <dbReference type="EMBL" id="KAK9990021.1"/>
    </source>
</evidence>
<dbReference type="EMBL" id="JAZDWU010000009">
    <property type="protein sequence ID" value="KAK9990021.1"/>
    <property type="molecule type" value="Genomic_DNA"/>
</dbReference>
<gene>
    <name evidence="3" type="ORF">SO802_025006</name>
</gene>
<proteinExistence type="predicted"/>
<evidence type="ECO:0000256" key="1">
    <source>
        <dbReference type="SAM" id="MobiDB-lite"/>
    </source>
</evidence>
<feature type="domain" description="No apical meristem-associated C-terminal" evidence="2">
    <location>
        <begin position="51"/>
        <end position="119"/>
    </location>
</feature>
<protein>
    <recommendedName>
        <fullName evidence="2">No apical meristem-associated C-terminal domain-containing protein</fullName>
    </recommendedName>
</protein>
<dbReference type="PANTHER" id="PTHR45125">
    <property type="entry name" value="F21J9.4-RELATED"/>
    <property type="match status" value="1"/>
</dbReference>
<dbReference type="AlphaFoldDB" id="A0AAW2BVY8"/>
<dbReference type="Proteomes" id="UP001459277">
    <property type="component" value="Unassembled WGS sequence"/>
</dbReference>
<comment type="caution">
    <text evidence="3">The sequence shown here is derived from an EMBL/GenBank/DDBJ whole genome shotgun (WGS) entry which is preliminary data.</text>
</comment>
<accession>A0AAW2BVY8</accession>